<feature type="transmembrane region" description="Helical" evidence="1">
    <location>
        <begin position="147"/>
        <end position="166"/>
    </location>
</feature>
<reference evidence="2 3" key="1">
    <citation type="submission" date="2017-06" db="EMBL/GenBank/DDBJ databases">
        <authorList>
            <person name="Kim H.J."/>
            <person name="Triplett B.A."/>
        </authorList>
    </citation>
    <scope>NUCLEOTIDE SEQUENCE [LARGE SCALE GENOMIC DNA]</scope>
    <source>
        <strain evidence="2 3">DSM 11445</strain>
    </source>
</reference>
<dbReference type="EMBL" id="FZON01000011">
    <property type="protein sequence ID" value="SNS34078.1"/>
    <property type="molecule type" value="Genomic_DNA"/>
</dbReference>
<evidence type="ECO:0008006" key="4">
    <source>
        <dbReference type="Google" id="ProtNLM"/>
    </source>
</evidence>
<organism evidence="2 3">
    <name type="scientific">Antarctobacter heliothermus</name>
    <dbReference type="NCBI Taxonomy" id="74033"/>
    <lineage>
        <taxon>Bacteria</taxon>
        <taxon>Pseudomonadati</taxon>
        <taxon>Pseudomonadota</taxon>
        <taxon>Alphaproteobacteria</taxon>
        <taxon>Rhodobacterales</taxon>
        <taxon>Roseobacteraceae</taxon>
        <taxon>Antarctobacter</taxon>
    </lineage>
</organism>
<dbReference type="Proteomes" id="UP000198440">
    <property type="component" value="Unassembled WGS sequence"/>
</dbReference>
<proteinExistence type="predicted"/>
<dbReference type="InterPro" id="IPR021329">
    <property type="entry name" value="DUF2938"/>
</dbReference>
<sequence length="167" mass="17758">MLAQRFLGGQMGILIAGILIGIGGTMAMDLWALLLARVAGLPRPNWGNVGRWVAHLFRGSVFHDDIGQAAPVAGERALGWIFHYAVGIAYGVIFALIAGRAWFGDPSFVPVWIFSLLTITAGWFLLQPGMGLGWAASRTATPWKARGMGLVAHTVFGLGMWGVALAG</sequence>
<evidence type="ECO:0000313" key="3">
    <source>
        <dbReference type="Proteomes" id="UP000198440"/>
    </source>
</evidence>
<keyword evidence="1" id="KW-1133">Transmembrane helix</keyword>
<dbReference type="AlphaFoldDB" id="A0A239DQA7"/>
<dbReference type="Pfam" id="PF11158">
    <property type="entry name" value="DUF2938"/>
    <property type="match status" value="1"/>
</dbReference>
<name>A0A239DQA7_9RHOB</name>
<protein>
    <recommendedName>
        <fullName evidence="4">DUF2938 domain-containing protein</fullName>
    </recommendedName>
</protein>
<evidence type="ECO:0000256" key="1">
    <source>
        <dbReference type="SAM" id="Phobius"/>
    </source>
</evidence>
<feature type="transmembrane region" description="Helical" evidence="1">
    <location>
        <begin position="81"/>
        <end position="103"/>
    </location>
</feature>
<keyword evidence="1" id="KW-0472">Membrane</keyword>
<feature type="transmembrane region" description="Helical" evidence="1">
    <location>
        <begin position="12"/>
        <end position="36"/>
    </location>
</feature>
<gene>
    <name evidence="2" type="ORF">SAMN04488078_101180</name>
</gene>
<feature type="transmembrane region" description="Helical" evidence="1">
    <location>
        <begin position="109"/>
        <end position="126"/>
    </location>
</feature>
<accession>A0A239DQA7</accession>
<evidence type="ECO:0000313" key="2">
    <source>
        <dbReference type="EMBL" id="SNS34078.1"/>
    </source>
</evidence>
<keyword evidence="1" id="KW-0812">Transmembrane</keyword>